<organism evidence="1 2">
    <name type="scientific">Vibrio paracholerae</name>
    <dbReference type="NCBI Taxonomy" id="650003"/>
    <lineage>
        <taxon>Bacteria</taxon>
        <taxon>Pseudomonadati</taxon>
        <taxon>Pseudomonadota</taxon>
        <taxon>Gammaproteobacteria</taxon>
        <taxon>Vibrionales</taxon>
        <taxon>Vibrionaceae</taxon>
        <taxon>Vibrio</taxon>
    </lineage>
</organism>
<sequence length="81" mass="9012">MTLIAAWVRHHNKAKELYVASDSRLNGGQTWDIGTKVLDLGRGDAVIAFAGRTANAYPLMLQLQTAVKMHTKLRTRAYDLT</sequence>
<comment type="caution">
    <text evidence="1">The sequence shown here is derived from an EMBL/GenBank/DDBJ whole genome shotgun (WGS) entry which is preliminary data.</text>
</comment>
<dbReference type="AlphaFoldDB" id="A0ABD7FRG9"/>
<gene>
    <name evidence="1" type="ORF">DLR72_17735</name>
</gene>
<protein>
    <submittedName>
        <fullName evidence="1">Uncharacterized protein</fullName>
    </submittedName>
</protein>
<evidence type="ECO:0000313" key="2">
    <source>
        <dbReference type="Proteomes" id="UP000252199"/>
    </source>
</evidence>
<dbReference type="EMBL" id="QKKU01000128">
    <property type="protein sequence ID" value="RBM60375.1"/>
    <property type="molecule type" value="Genomic_DNA"/>
</dbReference>
<dbReference type="Proteomes" id="UP000252199">
    <property type="component" value="Unassembled WGS sequence"/>
</dbReference>
<accession>A0ABD7FRG9</accession>
<proteinExistence type="predicted"/>
<reference evidence="1 2" key="1">
    <citation type="submission" date="2018-06" db="EMBL/GenBank/DDBJ databases">
        <title>Draft genome sequences of nine Vibrio sp. clinical isolates from across the United States representing the closest known relative of Vibrio cholerae.</title>
        <authorList>
            <person name="Islam M.T."/>
            <person name="Liang K."/>
            <person name="Im M.S."/>
            <person name="Winkjer J."/>
            <person name="Busby S."/>
            <person name="Batra D."/>
            <person name="Rowe L."/>
            <person name="Tarr C.L."/>
            <person name="Boucher Y."/>
        </authorList>
    </citation>
    <scope>NUCLEOTIDE SEQUENCE [LARGE SCALE GENOMIC DNA]</scope>
    <source>
        <strain evidence="1 2">2017V-1110</strain>
    </source>
</reference>
<evidence type="ECO:0000313" key="1">
    <source>
        <dbReference type="EMBL" id="RBM60375.1"/>
    </source>
</evidence>
<dbReference type="RefSeq" id="WP_113611396.1">
    <property type="nucleotide sequence ID" value="NZ_CAWQMY010000033.1"/>
</dbReference>
<name>A0ABD7FRG9_9VIBR</name>